<dbReference type="EMBL" id="FQUA01000002">
    <property type="protein sequence ID" value="SHE45236.1"/>
    <property type="molecule type" value="Genomic_DNA"/>
</dbReference>
<reference evidence="4" key="4">
    <citation type="submission" date="2016-11" db="EMBL/GenBank/DDBJ databases">
        <authorList>
            <person name="Jaros S."/>
            <person name="Januszkiewicz K."/>
            <person name="Wedrychowicz H."/>
        </authorList>
    </citation>
    <scope>NUCLEOTIDE SEQUENCE [LARGE SCALE GENOMIC DNA]</scope>
    <source>
        <strain evidence="4">DSM 1682</strain>
    </source>
</reference>
<keyword evidence="3" id="KW-1185">Reference proteome</keyword>
<dbReference type="Proteomes" id="UP000184204">
    <property type="component" value="Unassembled WGS sequence"/>
</dbReference>
<organism evidence="2 4">
    <name type="scientific">Anaerotignum propionicum DSM 1682</name>
    <dbReference type="NCBI Taxonomy" id="991789"/>
    <lineage>
        <taxon>Bacteria</taxon>
        <taxon>Bacillati</taxon>
        <taxon>Bacillota</taxon>
        <taxon>Clostridia</taxon>
        <taxon>Lachnospirales</taxon>
        <taxon>Anaerotignaceae</taxon>
        <taxon>Anaerotignum</taxon>
    </lineage>
</organism>
<dbReference type="EMBL" id="CP014223">
    <property type="protein sequence ID" value="AMJ40314.1"/>
    <property type="molecule type" value="Genomic_DNA"/>
</dbReference>
<evidence type="ECO:0000313" key="1">
    <source>
        <dbReference type="EMBL" id="AMJ40314.1"/>
    </source>
</evidence>
<evidence type="ECO:0000313" key="3">
    <source>
        <dbReference type="Proteomes" id="UP000068026"/>
    </source>
</evidence>
<protein>
    <submittedName>
        <fullName evidence="2">Uncharacterized protein</fullName>
    </submittedName>
</protein>
<dbReference type="KEGG" id="cpro:CPRO_07120"/>
<dbReference type="AlphaFoldDB" id="A0A0X8VCE8"/>
<dbReference type="Proteomes" id="UP000068026">
    <property type="component" value="Chromosome"/>
</dbReference>
<sequence>MTFAAKISLCRILTDFLVHKMLTRRRFGNCYITMDADISQ</sequence>
<evidence type="ECO:0000313" key="4">
    <source>
        <dbReference type="Proteomes" id="UP000184204"/>
    </source>
</evidence>
<reference evidence="2" key="3">
    <citation type="submission" date="2016-11" db="EMBL/GenBank/DDBJ databases">
        <authorList>
            <person name="Varghese N."/>
            <person name="Submissions S."/>
        </authorList>
    </citation>
    <scope>NUCLEOTIDE SEQUENCE</scope>
    <source>
        <strain evidence="2">DSM 1682</strain>
    </source>
</reference>
<accession>A0A0X8VCE8</accession>
<reference evidence="1 3" key="1">
    <citation type="journal article" date="2016" name="Genome Announc.">
        <title>Complete Genome Sequence of the Amino Acid-Fermenting Clostridium propionicum X2 (DSM 1682).</title>
        <authorList>
            <person name="Poehlein A."/>
            <person name="Schlien K."/>
            <person name="Chowdhury N.P."/>
            <person name="Gottschalk G."/>
            <person name="Buckel W."/>
            <person name="Daniel R."/>
        </authorList>
    </citation>
    <scope>NUCLEOTIDE SEQUENCE [LARGE SCALE GENOMIC DNA]</scope>
    <source>
        <strain evidence="1 3">X2</strain>
    </source>
</reference>
<reference evidence="3" key="2">
    <citation type="submission" date="2016-01" db="EMBL/GenBank/DDBJ databases">
        <authorList>
            <person name="Poehlein A."/>
            <person name="Schlien K."/>
            <person name="Gottschalk G."/>
            <person name="Buckel W."/>
            <person name="Daniel R."/>
        </authorList>
    </citation>
    <scope>NUCLEOTIDE SEQUENCE [LARGE SCALE GENOMIC DNA]</scope>
    <source>
        <strain evidence="3">X2</strain>
    </source>
</reference>
<evidence type="ECO:0000313" key="2">
    <source>
        <dbReference type="EMBL" id="SHE45236.1"/>
    </source>
</evidence>
<name>A0A0X8VCE8_ANAPI</name>
<gene>
    <name evidence="1" type="ORF">CPRO_07120</name>
    <name evidence="2" type="ORF">SAMN02745151_00767</name>
</gene>
<proteinExistence type="predicted"/>